<dbReference type="Gene3D" id="2.40.128.130">
    <property type="entry name" value="Autotransporter beta-domain"/>
    <property type="match status" value="1"/>
</dbReference>
<evidence type="ECO:0000256" key="2">
    <source>
        <dbReference type="SAM" id="SignalP"/>
    </source>
</evidence>
<reference evidence="4" key="1">
    <citation type="journal article" date="2021" name="PeerJ">
        <title>Extensive microbial diversity within the chicken gut microbiome revealed by metagenomics and culture.</title>
        <authorList>
            <person name="Gilroy R."/>
            <person name="Ravi A."/>
            <person name="Getino M."/>
            <person name="Pursley I."/>
            <person name="Horton D.L."/>
            <person name="Alikhan N.F."/>
            <person name="Baker D."/>
            <person name="Gharbi K."/>
            <person name="Hall N."/>
            <person name="Watson M."/>
            <person name="Adriaenssens E.M."/>
            <person name="Foster-Nyarko E."/>
            <person name="Jarju S."/>
            <person name="Secka A."/>
            <person name="Antonio M."/>
            <person name="Oren A."/>
            <person name="Chaudhuri R.R."/>
            <person name="La Ragione R."/>
            <person name="Hildebrand F."/>
            <person name="Pallen M.J."/>
        </authorList>
    </citation>
    <scope>NUCLEOTIDE SEQUENCE</scope>
    <source>
        <strain evidence="4">687</strain>
    </source>
</reference>
<evidence type="ECO:0000313" key="5">
    <source>
        <dbReference type="Proteomes" id="UP000824150"/>
    </source>
</evidence>
<dbReference type="SUPFAM" id="SSF103515">
    <property type="entry name" value="Autotransporter"/>
    <property type="match status" value="1"/>
</dbReference>
<feature type="signal peptide" evidence="2">
    <location>
        <begin position="1"/>
        <end position="30"/>
    </location>
</feature>
<sequence>MMSARLPSPRLHPLALALSLTLCVLSSVQAQNLSFSDASQAQTATTHPLSLDRSWFGPQAHSGTFRNNQVLVQGNFYQYDAIAAWSDNQNLADNSLTLASGSKAYLVTAAAAQRTTAAYNETTLEANSKVYAAFGAVAQQSGLTRVNSITSFGQSEFLAGGISLDGVADSNEAFLEAGAVSTFAAGGYGGRGASNNELSVADGAHAESAYGGLSSAGRADANFVSINGRVKQAIGGDGAMGADSNFLDIYADVESAVGGLSTQGESRYNTVTLWAGSAQSLVGGYSELGTAANGVTVSAGATAHHVQGGSSDSGDSIDNTIAIYGTVDASTDTTTIPAVIGGQSEQGNSYLNQVIIDANATVKGEVIAGLSHNEAAYNNLTIDGQVTGDVIAGISRQGSSRLNLLTVRNTTLNGRAIGAVGQETANNTLLVHNATIHGNAIGAIGDSATHNLTILRGNTTIDGIAYGAMNHTGQALNEHNEISVDGSVKVQGLDGFSRLHIFLEPQNEADSPEENAQHVLTVSGKQGLDLSGRELWVSGLHLDHPEAVKLIYVNADNKLTVDEKTVIYGDSTFVFHSWQPKDEHHFLHELIWTEDGPTSTPDDSQSGSGDDGSENPLPPSDEIFDHHAQIKTVAAQTLLSAPAAAALTLAQGSSLLSTLSLTTQDAPATRRQLAPFAAVRAYSADFAHVGTLELDGAAMVAGVAFPLTEDGLWRGAIFAEGGDASYEHDFGAVEPSGDVSYGGLGAQLGFAYNHFASSLTLRAGWMQSDFEAYYTDTANMVRTDYNAPYLAFGLEGAYNLHLNSNFVLSPQISYFMHYLSGDTLTLEHRDRNELKIDDIYLQSLRTSLQGRLLLNDSWELYGDIYWRRIFSSNLSGEVEHFAVPSFELNGDSYGINVGAQLNLENVTWSLTLRQSVGDLDETAGQLQFICKF</sequence>
<keyword evidence="2" id="KW-0732">Signal</keyword>
<evidence type="ECO:0000259" key="3">
    <source>
        <dbReference type="Pfam" id="PF03797"/>
    </source>
</evidence>
<proteinExistence type="predicted"/>
<dbReference type="AlphaFoldDB" id="A0A9E2KN76"/>
<feature type="domain" description="Autotransporter" evidence="3">
    <location>
        <begin position="698"/>
        <end position="910"/>
    </location>
</feature>
<organism evidence="4 5">
    <name type="scientific">Candidatus Anaerobiospirillum merdipullorum</name>
    <dbReference type="NCBI Taxonomy" id="2838450"/>
    <lineage>
        <taxon>Bacteria</taxon>
        <taxon>Pseudomonadati</taxon>
        <taxon>Pseudomonadota</taxon>
        <taxon>Gammaproteobacteria</taxon>
        <taxon>Aeromonadales</taxon>
        <taxon>Succinivibrionaceae</taxon>
        <taxon>Anaerobiospirillum</taxon>
    </lineage>
</organism>
<protein>
    <submittedName>
        <fullName evidence="4">Autotransporter outer membrane beta-barrel domain-containing protein</fullName>
    </submittedName>
</protein>
<accession>A0A9E2KN76</accession>
<dbReference type="EMBL" id="JAHLFG010000032">
    <property type="protein sequence ID" value="MBU3826417.1"/>
    <property type="molecule type" value="Genomic_DNA"/>
</dbReference>
<feature type="chain" id="PRO_5039029905" evidence="2">
    <location>
        <begin position="31"/>
        <end position="932"/>
    </location>
</feature>
<gene>
    <name evidence="4" type="ORF">IAA31_02880</name>
</gene>
<feature type="region of interest" description="Disordered" evidence="1">
    <location>
        <begin position="593"/>
        <end position="622"/>
    </location>
</feature>
<reference evidence="4" key="2">
    <citation type="submission" date="2021-04" db="EMBL/GenBank/DDBJ databases">
        <authorList>
            <person name="Gilroy R."/>
        </authorList>
    </citation>
    <scope>NUCLEOTIDE SEQUENCE</scope>
    <source>
        <strain evidence="4">687</strain>
    </source>
</reference>
<dbReference type="Proteomes" id="UP000824150">
    <property type="component" value="Unassembled WGS sequence"/>
</dbReference>
<dbReference type="Pfam" id="PF03797">
    <property type="entry name" value="Autotransporter"/>
    <property type="match status" value="1"/>
</dbReference>
<name>A0A9E2KN76_9GAMM</name>
<dbReference type="InterPro" id="IPR005546">
    <property type="entry name" value="Autotransporte_beta"/>
</dbReference>
<evidence type="ECO:0000313" key="4">
    <source>
        <dbReference type="EMBL" id="MBU3826417.1"/>
    </source>
</evidence>
<dbReference type="InterPro" id="IPR036709">
    <property type="entry name" value="Autotransporte_beta_dom_sf"/>
</dbReference>
<evidence type="ECO:0000256" key="1">
    <source>
        <dbReference type="SAM" id="MobiDB-lite"/>
    </source>
</evidence>
<comment type="caution">
    <text evidence="4">The sequence shown here is derived from an EMBL/GenBank/DDBJ whole genome shotgun (WGS) entry which is preliminary data.</text>
</comment>